<feature type="compositionally biased region" description="Basic and acidic residues" evidence="5">
    <location>
        <begin position="216"/>
        <end position="227"/>
    </location>
</feature>
<dbReference type="GO" id="GO:0045002">
    <property type="term" value="P:double-strand break repair via single-strand annealing"/>
    <property type="evidence" value="ECO:0007669"/>
    <property type="project" value="InterPro"/>
</dbReference>
<feature type="compositionally biased region" description="Low complexity" evidence="5">
    <location>
        <begin position="232"/>
        <end position="260"/>
    </location>
</feature>
<sequence length="614" mass="65359">MAGGFSGHLVDSFERSFVSHGPMSYNANMHGTQQTQPFSMFGSQSTMAYQEMSEATAMKIASLQAKLNQKLGPEYISQRPGPGGGPKLTYAEGWKIINLANEVFGFNGWSSTVVSLTTDFMDYNEESRRYNIGVTAIVRVTLRDGVFHEDIGYGMIENTKSKGQGLDKCKKEAVTDGLKRALRSFGNLMGNCLYDKSYTQEVVKMKVAPAKFNKDQLHRRPEFDEVKPNIASSSTSYPSSSTSSNQSMSASTSAPSSHAPYPRQQQMNNKPAPVVVKREPTTPSVNPSSAPPARPPQPPNNQRSMPPPPLPAAARPAQPQPQQERHVSFTNTNPPSVTSASFSGAQIDGDDSFTGFSEDDAFFASVELEGDIGAPIPNEDLGRPIEEDTDMGPPLHYPETSVESISAPPPPAVRAQQPNPNATNRPSSRTSGSRSRLEAIIAAQMEQDRLNGLQNHSSSSSVTMGSSSDGASAENQPGPSRISLPPANNGGGHQHPQRHSLPSGSHNSENRDPMSGQRQSLGGDGAGNVKRAPAPVGGFHFPPGMANPLQSASGVGVKRPLEATTGGGPGQRGMRPGMGLQQAMAASSDNGANGRQVLGRLDTGESGDVKRVRR</sequence>
<feature type="compositionally biased region" description="Low complexity" evidence="5">
    <location>
        <begin position="457"/>
        <end position="472"/>
    </location>
</feature>
<keyword evidence="3" id="KW-0233">DNA recombination</keyword>
<dbReference type="InterPro" id="IPR042525">
    <property type="entry name" value="Rad52_Rad59_Rad22_sf"/>
</dbReference>
<dbReference type="Gene3D" id="3.30.390.80">
    <property type="entry name" value="DNA repair protein Rad52/59/22"/>
    <property type="match status" value="1"/>
</dbReference>
<keyword evidence="7" id="KW-1185">Reference proteome</keyword>
<dbReference type="PANTHER" id="PTHR12132:SF1">
    <property type="entry name" value="DNA REPAIR PROTEIN RAD52 HOMOLOG"/>
    <property type="match status" value="1"/>
</dbReference>
<dbReference type="SUPFAM" id="SSF54768">
    <property type="entry name" value="dsRNA-binding domain-like"/>
    <property type="match status" value="1"/>
</dbReference>
<keyword evidence="2" id="KW-0227">DNA damage</keyword>
<feature type="compositionally biased region" description="Pro residues" evidence="5">
    <location>
        <begin position="289"/>
        <end position="311"/>
    </location>
</feature>
<gene>
    <name evidence="6" type="ORF">D9611_010421</name>
</gene>
<keyword evidence="4" id="KW-0234">DNA repair</keyword>
<evidence type="ECO:0000256" key="2">
    <source>
        <dbReference type="ARBA" id="ARBA00022763"/>
    </source>
</evidence>
<feature type="compositionally biased region" description="Low complexity" evidence="5">
    <location>
        <begin position="312"/>
        <end position="322"/>
    </location>
</feature>
<dbReference type="InterPro" id="IPR007232">
    <property type="entry name" value="Rad52_Rad59_Rad22"/>
</dbReference>
<dbReference type="NCBIfam" id="TIGR00607">
    <property type="entry name" value="rad52"/>
    <property type="match status" value="1"/>
</dbReference>
<reference evidence="6 7" key="1">
    <citation type="journal article" date="2020" name="ISME J.">
        <title>Uncovering the hidden diversity of litter-decomposition mechanisms in mushroom-forming fungi.</title>
        <authorList>
            <person name="Floudas D."/>
            <person name="Bentzer J."/>
            <person name="Ahren D."/>
            <person name="Johansson T."/>
            <person name="Persson P."/>
            <person name="Tunlid A."/>
        </authorList>
    </citation>
    <scope>NUCLEOTIDE SEQUENCE [LARGE SCALE GENOMIC DNA]</scope>
    <source>
        <strain evidence="6 7">CBS 175.51</strain>
    </source>
</reference>
<name>A0A8H5BUT4_9AGAR</name>
<feature type="region of interest" description="Disordered" evidence="5">
    <location>
        <begin position="216"/>
        <end position="354"/>
    </location>
</feature>
<dbReference type="GO" id="GO:0005634">
    <property type="term" value="C:nucleus"/>
    <property type="evidence" value="ECO:0007669"/>
    <property type="project" value="InterPro"/>
</dbReference>
<dbReference type="GO" id="GO:0000730">
    <property type="term" value="P:DNA recombinase assembly"/>
    <property type="evidence" value="ECO:0007669"/>
    <property type="project" value="InterPro"/>
</dbReference>
<dbReference type="Proteomes" id="UP000541558">
    <property type="component" value="Unassembled WGS sequence"/>
</dbReference>
<feature type="compositionally biased region" description="Low complexity" evidence="5">
    <location>
        <begin position="413"/>
        <end position="434"/>
    </location>
</feature>
<dbReference type="Pfam" id="PF04098">
    <property type="entry name" value="Rad52_Rad22"/>
    <property type="match status" value="1"/>
</dbReference>
<accession>A0A8H5BUT4</accession>
<dbReference type="InterPro" id="IPR041247">
    <property type="entry name" value="Rad52_fam"/>
</dbReference>
<evidence type="ECO:0000256" key="1">
    <source>
        <dbReference type="ARBA" id="ARBA00006638"/>
    </source>
</evidence>
<dbReference type="AlphaFoldDB" id="A0A8H5BUT4"/>
<feature type="compositionally biased region" description="Polar residues" evidence="5">
    <location>
        <begin position="584"/>
        <end position="593"/>
    </location>
</feature>
<evidence type="ECO:0000313" key="6">
    <source>
        <dbReference type="EMBL" id="KAF5329987.1"/>
    </source>
</evidence>
<dbReference type="InterPro" id="IPR004585">
    <property type="entry name" value="DNA_recomb/repair_Rad52"/>
</dbReference>
<protein>
    <submittedName>
        <fullName evidence="6">Uncharacterized protein</fullName>
    </submittedName>
</protein>
<dbReference type="FunFam" id="3.30.390.80:FF:000001">
    <property type="entry name" value="DNA repair protein RAD52 homolog"/>
    <property type="match status" value="1"/>
</dbReference>
<comment type="caution">
    <text evidence="6">The sequence shown here is derived from an EMBL/GenBank/DDBJ whole genome shotgun (WGS) entry which is preliminary data.</text>
</comment>
<organism evidence="6 7">
    <name type="scientific">Ephemerocybe angulata</name>
    <dbReference type="NCBI Taxonomy" id="980116"/>
    <lineage>
        <taxon>Eukaryota</taxon>
        <taxon>Fungi</taxon>
        <taxon>Dikarya</taxon>
        <taxon>Basidiomycota</taxon>
        <taxon>Agaricomycotina</taxon>
        <taxon>Agaricomycetes</taxon>
        <taxon>Agaricomycetidae</taxon>
        <taxon>Agaricales</taxon>
        <taxon>Agaricineae</taxon>
        <taxon>Psathyrellaceae</taxon>
        <taxon>Ephemerocybe</taxon>
    </lineage>
</organism>
<evidence type="ECO:0000256" key="5">
    <source>
        <dbReference type="SAM" id="MobiDB-lite"/>
    </source>
</evidence>
<comment type="similarity">
    <text evidence="1">Belongs to the RAD52 family.</text>
</comment>
<dbReference type="PANTHER" id="PTHR12132">
    <property type="entry name" value="DNA REPAIR AND RECOMBINATION PROTEIN RAD52, RAD59"/>
    <property type="match status" value="1"/>
</dbReference>
<dbReference type="GO" id="GO:0003697">
    <property type="term" value="F:single-stranded DNA binding"/>
    <property type="evidence" value="ECO:0007669"/>
    <property type="project" value="UniProtKB-ARBA"/>
</dbReference>
<proteinExistence type="inferred from homology"/>
<evidence type="ECO:0000256" key="4">
    <source>
        <dbReference type="ARBA" id="ARBA00023204"/>
    </source>
</evidence>
<feature type="region of interest" description="Disordered" evidence="5">
    <location>
        <begin position="368"/>
        <end position="614"/>
    </location>
</feature>
<dbReference type="EMBL" id="JAACJK010000117">
    <property type="protein sequence ID" value="KAF5329987.1"/>
    <property type="molecule type" value="Genomic_DNA"/>
</dbReference>
<evidence type="ECO:0000313" key="7">
    <source>
        <dbReference type="Proteomes" id="UP000541558"/>
    </source>
</evidence>
<dbReference type="OrthoDB" id="206565at2759"/>
<dbReference type="GO" id="GO:0006312">
    <property type="term" value="P:mitotic recombination"/>
    <property type="evidence" value="ECO:0007669"/>
    <property type="project" value="TreeGrafter"/>
</dbReference>
<feature type="compositionally biased region" description="Polar residues" evidence="5">
    <location>
        <begin position="328"/>
        <end position="344"/>
    </location>
</feature>
<evidence type="ECO:0000256" key="3">
    <source>
        <dbReference type="ARBA" id="ARBA00023172"/>
    </source>
</evidence>